<dbReference type="EMBL" id="CP091511">
    <property type="protein sequence ID" value="UOO89110.1"/>
    <property type="molecule type" value="Genomic_DNA"/>
</dbReference>
<name>A0ABY4E013_9NEIS</name>
<keyword evidence="2" id="KW-1185">Reference proteome</keyword>
<accession>A0ABY4E013</accession>
<dbReference type="Pfam" id="PF11753">
    <property type="entry name" value="DUF3310"/>
    <property type="match status" value="1"/>
</dbReference>
<dbReference type="InterPro" id="IPR021739">
    <property type="entry name" value="SaV-like"/>
</dbReference>
<evidence type="ECO:0000313" key="2">
    <source>
        <dbReference type="Proteomes" id="UP000832011"/>
    </source>
</evidence>
<sequence length="115" mass="12780">MSEVEQDGMVTIRRAPVGFQKAIQELAQAQASRLAQARIGQVSDSDAVNSPSHYASGDIECIDAIQASMTPEAFQGYLKGNVQKYMWRYEKKVNPAEDLKKAQWYLAKLIEDVSA</sequence>
<protein>
    <submittedName>
        <fullName evidence="1">DUF3310 domain-containing protein</fullName>
    </submittedName>
</protein>
<proteinExistence type="predicted"/>
<evidence type="ECO:0000313" key="1">
    <source>
        <dbReference type="EMBL" id="UOO89110.1"/>
    </source>
</evidence>
<organism evidence="1 2">
    <name type="scientific">Vitreoscilla massiliensis</name>
    <dbReference type="NCBI Taxonomy" id="1689272"/>
    <lineage>
        <taxon>Bacteria</taxon>
        <taxon>Pseudomonadati</taxon>
        <taxon>Pseudomonadota</taxon>
        <taxon>Betaproteobacteria</taxon>
        <taxon>Neisseriales</taxon>
        <taxon>Neisseriaceae</taxon>
        <taxon>Vitreoscilla</taxon>
    </lineage>
</organism>
<dbReference type="Proteomes" id="UP000832011">
    <property type="component" value="Chromosome"/>
</dbReference>
<reference evidence="1 2" key="1">
    <citation type="journal article" date="2022" name="Res Sq">
        <title>Evolution of multicellular longitudinally dividing oral cavity symbionts (Neisseriaceae).</title>
        <authorList>
            <person name="Nyongesa S."/>
            <person name="Weber P."/>
            <person name="Bernet E."/>
            <person name="Pullido F."/>
            <person name="Nieckarz M."/>
            <person name="Delaby M."/>
            <person name="Nieves C."/>
            <person name="Viehboeck T."/>
            <person name="Krause N."/>
            <person name="Rivera-Millot A."/>
            <person name="Nakamura A."/>
            <person name="Vischer N."/>
            <person name="VanNieuwenhze M."/>
            <person name="Brun Y."/>
            <person name="Cava F."/>
            <person name="Bulgheresi S."/>
            <person name="Veyrier F."/>
        </authorList>
    </citation>
    <scope>NUCLEOTIDE SEQUENCE [LARGE SCALE GENOMIC DNA]</scope>
    <source>
        <strain evidence="1 2">SN4</strain>
    </source>
</reference>
<gene>
    <name evidence="1" type="ORF">LVJ82_16965</name>
</gene>
<dbReference type="RefSeq" id="WP_199822589.1">
    <property type="nucleotide sequence ID" value="NZ_CABKVG010000010.1"/>
</dbReference>